<dbReference type="Pfam" id="PF07727">
    <property type="entry name" value="RVT_2"/>
    <property type="match status" value="1"/>
</dbReference>
<proteinExistence type="predicted"/>
<evidence type="ECO:0000313" key="2">
    <source>
        <dbReference type="EMBL" id="KAJ0217276.1"/>
    </source>
</evidence>
<dbReference type="PANTHER" id="PTHR11439">
    <property type="entry name" value="GAG-POL-RELATED RETROTRANSPOSON"/>
    <property type="match status" value="1"/>
</dbReference>
<sequence length="340" mass="38874">MANGIQALTENQTWDIVPLPKGKKAIACRWVFKVKYKADGTIERHKARLVAKGFTQREGIDYHETFSPVVKFNTIRCLVALAVKRGWDIHQFDVNNAFLHGDLHKEVYMRLPPGYKVSSSSVVCKLKKSLYGLKQASRQWYDKLSKTLITKGYSRSANDYSLFIKKSSTSMVIIAIYVDDPLVTGNDPTKILNIKNSLHDQFKIKDLGQIHYFLGLEFNKIDTGYIVHPQKFIKDVLQTYSIMDLPTTTMSLPAKLQLVHKMENPLVDPTLYRQLIGKLNFLMHTRLDLAFSIQHLSQFNQTPSQSHYDAAIHVLQYLKGKISQGLHFNNNSSIKLEAFL</sequence>
<dbReference type="PANTHER" id="PTHR11439:SF501">
    <property type="entry name" value="RNA-DIRECTED DNA POLYMERASE"/>
    <property type="match status" value="1"/>
</dbReference>
<dbReference type="InterPro" id="IPR013103">
    <property type="entry name" value="RVT_2"/>
</dbReference>
<gene>
    <name evidence="2" type="ORF">LSAT_V11C300104590</name>
</gene>
<keyword evidence="3" id="KW-1185">Reference proteome</keyword>
<accession>A0A9R1W2N8</accession>
<dbReference type="Proteomes" id="UP000235145">
    <property type="component" value="Unassembled WGS sequence"/>
</dbReference>
<evidence type="ECO:0000259" key="1">
    <source>
        <dbReference type="Pfam" id="PF07727"/>
    </source>
</evidence>
<dbReference type="SUPFAM" id="SSF56672">
    <property type="entry name" value="DNA/RNA polymerases"/>
    <property type="match status" value="1"/>
</dbReference>
<organism evidence="2 3">
    <name type="scientific">Lactuca sativa</name>
    <name type="common">Garden lettuce</name>
    <dbReference type="NCBI Taxonomy" id="4236"/>
    <lineage>
        <taxon>Eukaryota</taxon>
        <taxon>Viridiplantae</taxon>
        <taxon>Streptophyta</taxon>
        <taxon>Embryophyta</taxon>
        <taxon>Tracheophyta</taxon>
        <taxon>Spermatophyta</taxon>
        <taxon>Magnoliopsida</taxon>
        <taxon>eudicotyledons</taxon>
        <taxon>Gunneridae</taxon>
        <taxon>Pentapetalae</taxon>
        <taxon>asterids</taxon>
        <taxon>campanulids</taxon>
        <taxon>Asterales</taxon>
        <taxon>Asteraceae</taxon>
        <taxon>Cichorioideae</taxon>
        <taxon>Cichorieae</taxon>
        <taxon>Lactucinae</taxon>
        <taxon>Lactuca</taxon>
    </lineage>
</organism>
<dbReference type="AlphaFoldDB" id="A0A9R1W2N8"/>
<dbReference type="EMBL" id="NBSK02000003">
    <property type="protein sequence ID" value="KAJ0217276.1"/>
    <property type="molecule type" value="Genomic_DNA"/>
</dbReference>
<feature type="domain" description="Reverse transcriptase Ty1/copia-type" evidence="1">
    <location>
        <begin position="11"/>
        <end position="249"/>
    </location>
</feature>
<dbReference type="InterPro" id="IPR043502">
    <property type="entry name" value="DNA/RNA_pol_sf"/>
</dbReference>
<reference evidence="2 3" key="1">
    <citation type="journal article" date="2017" name="Nat. Commun.">
        <title>Genome assembly with in vitro proximity ligation data and whole-genome triplication in lettuce.</title>
        <authorList>
            <person name="Reyes-Chin-Wo S."/>
            <person name="Wang Z."/>
            <person name="Yang X."/>
            <person name="Kozik A."/>
            <person name="Arikit S."/>
            <person name="Song C."/>
            <person name="Xia L."/>
            <person name="Froenicke L."/>
            <person name="Lavelle D.O."/>
            <person name="Truco M.J."/>
            <person name="Xia R."/>
            <person name="Zhu S."/>
            <person name="Xu C."/>
            <person name="Xu H."/>
            <person name="Xu X."/>
            <person name="Cox K."/>
            <person name="Korf I."/>
            <person name="Meyers B.C."/>
            <person name="Michelmore R.W."/>
        </authorList>
    </citation>
    <scope>NUCLEOTIDE SEQUENCE [LARGE SCALE GENOMIC DNA]</scope>
    <source>
        <strain evidence="3">cv. Salinas</strain>
        <tissue evidence="2">Seedlings</tissue>
    </source>
</reference>
<evidence type="ECO:0000313" key="3">
    <source>
        <dbReference type="Proteomes" id="UP000235145"/>
    </source>
</evidence>
<comment type="caution">
    <text evidence="2">The sequence shown here is derived from an EMBL/GenBank/DDBJ whole genome shotgun (WGS) entry which is preliminary data.</text>
</comment>
<name>A0A9R1W2N8_LACSA</name>
<protein>
    <recommendedName>
        <fullName evidence="1">Reverse transcriptase Ty1/copia-type domain-containing protein</fullName>
    </recommendedName>
</protein>